<evidence type="ECO:0000313" key="4">
    <source>
        <dbReference type="EMBL" id="SHK75171.1"/>
    </source>
</evidence>
<evidence type="ECO:0000313" key="5">
    <source>
        <dbReference type="Proteomes" id="UP000184474"/>
    </source>
</evidence>
<feature type="domain" description="Sialate O-acetylesterase" evidence="2">
    <location>
        <begin position="16"/>
        <end position="61"/>
    </location>
</feature>
<dbReference type="GO" id="GO:0016788">
    <property type="term" value="F:hydrolase activity, acting on ester bonds"/>
    <property type="evidence" value="ECO:0007669"/>
    <property type="project" value="UniProtKB-ARBA"/>
</dbReference>
<keyword evidence="5" id="KW-1185">Reference proteome</keyword>
<protein>
    <submittedName>
        <fullName evidence="4">Por secretion system C-terminal sorting domain-containing protein</fullName>
    </submittedName>
</protein>
<dbReference type="Proteomes" id="UP000184474">
    <property type="component" value="Unassembled WGS sequence"/>
</dbReference>
<dbReference type="SUPFAM" id="SSF52266">
    <property type="entry name" value="SGNH hydrolase"/>
    <property type="match status" value="1"/>
</dbReference>
<dbReference type="AlphaFoldDB" id="A0A1M6V1A6"/>
<name>A0A1M6V1A6_REIAG</name>
<dbReference type="InterPro" id="IPR036514">
    <property type="entry name" value="SGNH_hydro_sf"/>
</dbReference>
<evidence type="ECO:0000259" key="3">
    <source>
        <dbReference type="Pfam" id="PF18962"/>
    </source>
</evidence>
<evidence type="ECO:0000259" key="2">
    <source>
        <dbReference type="Pfam" id="PF03629"/>
    </source>
</evidence>
<dbReference type="InterPro" id="IPR005181">
    <property type="entry name" value="SASA"/>
</dbReference>
<reference evidence="5" key="1">
    <citation type="submission" date="2016-11" db="EMBL/GenBank/DDBJ databases">
        <authorList>
            <person name="Varghese N."/>
            <person name="Submissions S."/>
        </authorList>
    </citation>
    <scope>NUCLEOTIDE SEQUENCE [LARGE SCALE GENOMIC DNA]</scope>
    <source>
        <strain evidence="5">DSM 26134</strain>
    </source>
</reference>
<dbReference type="InterPro" id="IPR026444">
    <property type="entry name" value="Secre_tail"/>
</dbReference>
<dbReference type="Pfam" id="PF03629">
    <property type="entry name" value="SASA"/>
    <property type="match status" value="1"/>
</dbReference>
<sequence length="164" mass="18224">MVHEDQGGSLASMNKIVAQLPEIIPNAHIISSSGCSDKDDNIHFDAAGYRELGKRYGEKMLSLLEYDANAPILHSESNTTYSLSTVYPNPVDSYGQIDFSLPKATHVKLKLYNTAGQEVTQILNKPCTSGHHSISYDFASVPHGVYYYRLETNEKMLSKKVLIQ</sequence>
<feature type="domain" description="Secretion system C-terminal sorting" evidence="3">
    <location>
        <begin position="86"/>
        <end position="163"/>
    </location>
</feature>
<keyword evidence="1" id="KW-0378">Hydrolase</keyword>
<dbReference type="Gene3D" id="2.60.40.4070">
    <property type="match status" value="1"/>
</dbReference>
<gene>
    <name evidence="4" type="ORF">SAMN04488028_10878</name>
</gene>
<accession>A0A1M6V1A6</accession>
<dbReference type="Gene3D" id="3.40.50.1110">
    <property type="entry name" value="SGNH hydrolase"/>
    <property type="match status" value="1"/>
</dbReference>
<dbReference type="EMBL" id="FRAA01000008">
    <property type="protein sequence ID" value="SHK75171.1"/>
    <property type="molecule type" value="Genomic_DNA"/>
</dbReference>
<dbReference type="STRING" id="156994.SAMN04488028_10878"/>
<dbReference type="RefSeq" id="WP_317041719.1">
    <property type="nucleotide sequence ID" value="NZ_FRAA01000008.1"/>
</dbReference>
<proteinExistence type="predicted"/>
<organism evidence="4 5">
    <name type="scientific">Reichenbachiella agariperforans</name>
    <dbReference type="NCBI Taxonomy" id="156994"/>
    <lineage>
        <taxon>Bacteria</taxon>
        <taxon>Pseudomonadati</taxon>
        <taxon>Bacteroidota</taxon>
        <taxon>Cytophagia</taxon>
        <taxon>Cytophagales</taxon>
        <taxon>Reichenbachiellaceae</taxon>
        <taxon>Reichenbachiella</taxon>
    </lineage>
</organism>
<dbReference type="NCBIfam" id="TIGR04183">
    <property type="entry name" value="Por_Secre_tail"/>
    <property type="match status" value="1"/>
</dbReference>
<evidence type="ECO:0000256" key="1">
    <source>
        <dbReference type="ARBA" id="ARBA00022801"/>
    </source>
</evidence>
<dbReference type="Pfam" id="PF18962">
    <property type="entry name" value="Por_Secre_tail"/>
    <property type="match status" value="1"/>
</dbReference>